<keyword evidence="1" id="KW-0732">Signal</keyword>
<evidence type="ECO:0008006" key="4">
    <source>
        <dbReference type="Google" id="ProtNLM"/>
    </source>
</evidence>
<comment type="caution">
    <text evidence="2">The sequence shown here is derived from an EMBL/GenBank/DDBJ whole genome shotgun (WGS) entry which is preliminary data.</text>
</comment>
<dbReference type="EMBL" id="VIBQ01000075">
    <property type="protein sequence ID" value="KAB8621910.1"/>
    <property type="molecule type" value="Genomic_DNA"/>
</dbReference>
<dbReference type="OrthoDB" id="2730619at2759"/>
<name>A0A5N6L2Y7_9ROSI</name>
<organism evidence="2 3">
    <name type="scientific">Carpinus fangiana</name>
    <dbReference type="NCBI Taxonomy" id="176857"/>
    <lineage>
        <taxon>Eukaryota</taxon>
        <taxon>Viridiplantae</taxon>
        <taxon>Streptophyta</taxon>
        <taxon>Embryophyta</taxon>
        <taxon>Tracheophyta</taxon>
        <taxon>Spermatophyta</taxon>
        <taxon>Magnoliopsida</taxon>
        <taxon>eudicotyledons</taxon>
        <taxon>Gunneridae</taxon>
        <taxon>Pentapetalae</taxon>
        <taxon>rosids</taxon>
        <taxon>fabids</taxon>
        <taxon>Fagales</taxon>
        <taxon>Betulaceae</taxon>
        <taxon>Carpinus</taxon>
    </lineage>
</organism>
<proteinExistence type="predicted"/>
<dbReference type="AlphaFoldDB" id="A0A5N6L2Y7"/>
<sequence>MAAVFLLGLVTAANAQTSFSVGNFNALFAQDSAVLQSLKPVADSSFDFSPSDLFPKRNGDGNYHTGDITLRFRVEGEADWVDDDSAAKRQPVAALPPESDSHNLSWDLTPTLPNSNSSLRVTRSWSDLDGDLALNFTIANIDNHAIEIGSLGFPIEFNNIFQAYTAEEVTQKCSLIDPYIGLGAGYVQVTRLTGIGPNLVITPLGDSNKFEAWRNLIEPSGGSLGYMSNPFEGFFEWQVYSKAYAEKEWNGIQQWNPATSLTIPAGESSSFAFRLSVSPTIHDVESTVAKAGLPYALGVPGYVIPRDLDARIFVNSEKRVKSIDVSPAGAISVNLSDTNSGIQSPWSAYSVKPGSSAFGRATVIINYDGGLQQSVHYYITAPGPDTLAAFGEFLTTKQHYTDASDPFKRAPSVISYDNEAQDFVLQERRVWIAGLSDDGGASSFLAASMKQAYFPSEKEVQVMESFVNETLWSDLQIPTGDNTYAVRKSLFYHDVNAMPNYPYENIDWSGWESWNKETGYDAIDRAYNYVHASAAHWALYRVGRNHPELLTMNNWQWYLDHAWNTVKFCLGSGKVQYSDLGLMVETVWGLILDDLIREGWTSQASELEDLLRKRQSTWSTRPNPFGSEQPWDSTGQEGVYYWSRRHFNDTVTADKTVASIRGFDPTVAHWAYNGNARRYWDFETAGKQSRIERQVHHYGSPLNALPLLENFRNIYSSDPQAQLDSQNFHDLRIGIGGIMAGISNIDEQGFGSMAFHSWPDALKWDAYSGDYGLAFAGHTMGTATYLIQHPTFGWLSFGGNVVKSDEPVVIEPKDSLRQRIYVGSAGLYVELESGAIKDFSFYPSSGKTEVKVVPQVHQTAANTDSVFLTYTSSASRILTNGLALERGGYNVPLDGAGEKVVTFEKA</sequence>
<protein>
    <recommendedName>
        <fullName evidence="4">Endo-1,3(4)-beta-glucanase</fullName>
    </recommendedName>
</protein>
<dbReference type="InterPro" id="IPR043750">
    <property type="entry name" value="DUF5695"/>
</dbReference>
<dbReference type="Pfam" id="PF18951">
    <property type="entry name" value="DUF5695"/>
    <property type="match status" value="1"/>
</dbReference>
<feature type="signal peptide" evidence="1">
    <location>
        <begin position="1"/>
        <end position="15"/>
    </location>
</feature>
<reference evidence="2 3" key="1">
    <citation type="submission" date="2019-06" db="EMBL/GenBank/DDBJ databases">
        <title>A chromosomal-level reference genome of Carpinus fangiana (Coryloideae, Betulaceae).</title>
        <authorList>
            <person name="Yang X."/>
            <person name="Wang Z."/>
            <person name="Zhang L."/>
            <person name="Hao G."/>
            <person name="Liu J."/>
            <person name="Yang Y."/>
        </authorList>
    </citation>
    <scope>NUCLEOTIDE SEQUENCE [LARGE SCALE GENOMIC DNA]</scope>
    <source>
        <strain evidence="2">Cfa_2016G</strain>
        <tissue evidence="2">Leaf</tissue>
    </source>
</reference>
<dbReference type="Proteomes" id="UP000327013">
    <property type="component" value="Unassembled WGS sequence"/>
</dbReference>
<keyword evidence="3" id="KW-1185">Reference proteome</keyword>
<evidence type="ECO:0000313" key="2">
    <source>
        <dbReference type="EMBL" id="KAB8621910.1"/>
    </source>
</evidence>
<accession>A0A5N6L2Y7</accession>
<gene>
    <name evidence="2" type="ORF">FH972_026019</name>
</gene>
<evidence type="ECO:0000313" key="3">
    <source>
        <dbReference type="Proteomes" id="UP000327013"/>
    </source>
</evidence>
<feature type="chain" id="PRO_5024452382" description="Endo-1,3(4)-beta-glucanase" evidence="1">
    <location>
        <begin position="16"/>
        <end position="906"/>
    </location>
</feature>
<evidence type="ECO:0000256" key="1">
    <source>
        <dbReference type="SAM" id="SignalP"/>
    </source>
</evidence>